<comment type="caution">
    <text evidence="6">The sequence shown here is derived from an EMBL/GenBank/DDBJ whole genome shotgun (WGS) entry which is preliminary data.</text>
</comment>
<evidence type="ECO:0000256" key="1">
    <source>
        <dbReference type="ARBA" id="ARBA00007227"/>
    </source>
</evidence>
<sequence>MAEQKIFAGHRIRRLRRAAGLTQAAMAVRIDISPSYLNLIERNQRPLTAALMLRLADVFDFDPRTLAADEPGGGGEALRRRLADPMFADLGIDRSEVEEWLAAAPGGAEAFARVFDRLREGGEGGGGIGPAAGGEDDAIAPVRREIERWRNHFADLDAAAETLADDLRLDDADLYGAIAERLRVKHRIAIRILPIDVMPDRLRRLDLHARQLQLSEMLDPASRNFQAAFQLGQLEARAEVEALVAGAAFGQRTAERLFRRHLLGYFAAALLMPYDRFLRACERTGYDLDLLRRRFNTGFEMIAHRLTTLSRVGARGLPFFMLRIDRAGQVSKRFAGASAAPMVEAQARCPLWRLHHAFDRPGEVARQLVELEDGTRWFTLARTVRPQVRSPDGVRAEFAIGLGVVADHATPLADARGIDLKNGAATPIGLGCRRCTRIDCPQRAAPPAGRPLTLNDRERGLTPFTFVGE</sequence>
<dbReference type="PANTHER" id="PTHR46797:SF23">
    <property type="entry name" value="HTH-TYPE TRANSCRIPTIONAL REGULATOR SUTR"/>
    <property type="match status" value="1"/>
</dbReference>
<dbReference type="InterPro" id="IPR010982">
    <property type="entry name" value="Lambda_DNA-bd_dom_sf"/>
</dbReference>
<dbReference type="AlphaFoldDB" id="A0A558RBW6"/>
<evidence type="ECO:0000259" key="5">
    <source>
        <dbReference type="PROSITE" id="PS50943"/>
    </source>
</evidence>
<evidence type="ECO:0000256" key="4">
    <source>
        <dbReference type="ARBA" id="ARBA00023163"/>
    </source>
</evidence>
<dbReference type="InterPro" id="IPR050807">
    <property type="entry name" value="TransReg_Diox_bact_type"/>
</dbReference>
<dbReference type="SMART" id="SM00530">
    <property type="entry name" value="HTH_XRE"/>
    <property type="match status" value="1"/>
</dbReference>
<dbReference type="PIRSF" id="PIRSF019251">
    <property type="entry name" value="Rv0465c"/>
    <property type="match status" value="1"/>
</dbReference>
<dbReference type="Proteomes" id="UP000318681">
    <property type="component" value="Unassembled WGS sequence"/>
</dbReference>
<evidence type="ECO:0000256" key="3">
    <source>
        <dbReference type="ARBA" id="ARBA00023125"/>
    </source>
</evidence>
<reference evidence="6 7" key="1">
    <citation type="submission" date="2019-07" db="EMBL/GenBank/DDBJ databases">
        <title>Sphingomonas solaris sp. nov., isolated from a solar panel from Boston, Massachusetts.</title>
        <authorList>
            <person name="Tanner K."/>
            <person name="Pascual J."/>
            <person name="Mancuso C."/>
            <person name="Pereto J."/>
            <person name="Khalil A."/>
            <person name="Vilanova C."/>
        </authorList>
    </citation>
    <scope>NUCLEOTIDE SEQUENCE [LARGE SCALE GENOMIC DNA]</scope>
    <source>
        <strain evidence="6 7">R4DWN</strain>
    </source>
</reference>
<dbReference type="Gene3D" id="1.10.260.40">
    <property type="entry name" value="lambda repressor-like DNA-binding domains"/>
    <property type="match status" value="1"/>
</dbReference>
<keyword evidence="2" id="KW-0805">Transcription regulation</keyword>
<dbReference type="PROSITE" id="PS50943">
    <property type="entry name" value="HTH_CROC1"/>
    <property type="match status" value="1"/>
</dbReference>
<proteinExistence type="inferred from homology"/>
<evidence type="ECO:0000256" key="2">
    <source>
        <dbReference type="ARBA" id="ARBA00023015"/>
    </source>
</evidence>
<protein>
    <submittedName>
        <fullName evidence="6">ImmA/IrrE family metallo-endopeptidase</fullName>
    </submittedName>
</protein>
<dbReference type="GO" id="GO:0005829">
    <property type="term" value="C:cytosol"/>
    <property type="evidence" value="ECO:0007669"/>
    <property type="project" value="TreeGrafter"/>
</dbReference>
<dbReference type="InterPro" id="IPR018653">
    <property type="entry name" value="ScfR_C"/>
</dbReference>
<feature type="domain" description="HTH cro/C1-type" evidence="5">
    <location>
        <begin position="12"/>
        <end position="66"/>
    </location>
</feature>
<dbReference type="Pfam" id="PF06114">
    <property type="entry name" value="Peptidase_M78"/>
    <property type="match status" value="1"/>
</dbReference>
<dbReference type="GO" id="GO:0003700">
    <property type="term" value="F:DNA-binding transcription factor activity"/>
    <property type="evidence" value="ECO:0007669"/>
    <property type="project" value="TreeGrafter"/>
</dbReference>
<gene>
    <name evidence="6" type="ORF">FOY91_03105</name>
</gene>
<dbReference type="InterPro" id="IPR010359">
    <property type="entry name" value="IrrE_HExxH"/>
</dbReference>
<comment type="similarity">
    <text evidence="1">Belongs to the short-chain fatty acyl-CoA assimilation regulator (ScfR) family.</text>
</comment>
<dbReference type="Pfam" id="PF13560">
    <property type="entry name" value="HTH_31"/>
    <property type="match status" value="1"/>
</dbReference>
<keyword evidence="3" id="KW-0238">DNA-binding</keyword>
<dbReference type="CDD" id="cd00093">
    <property type="entry name" value="HTH_XRE"/>
    <property type="match status" value="1"/>
</dbReference>
<dbReference type="PANTHER" id="PTHR46797">
    <property type="entry name" value="HTH-TYPE TRANSCRIPTIONAL REGULATOR"/>
    <property type="match status" value="1"/>
</dbReference>
<organism evidence="6 7">
    <name type="scientific">Alterirhizorhabdus solaris</name>
    <dbReference type="NCBI Taxonomy" id="2529389"/>
    <lineage>
        <taxon>Bacteria</taxon>
        <taxon>Pseudomonadati</taxon>
        <taxon>Pseudomonadota</taxon>
        <taxon>Alphaproteobacteria</taxon>
        <taxon>Sphingomonadales</taxon>
        <taxon>Rhizorhabdaceae</taxon>
        <taxon>Alterirhizorhabdus</taxon>
    </lineage>
</organism>
<keyword evidence="7" id="KW-1185">Reference proteome</keyword>
<evidence type="ECO:0000313" key="6">
    <source>
        <dbReference type="EMBL" id="TVV76876.1"/>
    </source>
</evidence>
<dbReference type="SUPFAM" id="SSF47413">
    <property type="entry name" value="lambda repressor-like DNA-binding domains"/>
    <property type="match status" value="1"/>
</dbReference>
<dbReference type="InterPro" id="IPR001387">
    <property type="entry name" value="Cro/C1-type_HTH"/>
</dbReference>
<dbReference type="OrthoDB" id="1123084at2"/>
<keyword evidence="4" id="KW-0804">Transcription</keyword>
<accession>A0A558RBW6</accession>
<dbReference type="Pfam" id="PF09856">
    <property type="entry name" value="ScfRs"/>
    <property type="match status" value="1"/>
</dbReference>
<dbReference type="GO" id="GO:0003677">
    <property type="term" value="F:DNA binding"/>
    <property type="evidence" value="ECO:0007669"/>
    <property type="project" value="UniProtKB-KW"/>
</dbReference>
<name>A0A558RBW6_9SPHN</name>
<dbReference type="InterPro" id="IPR026281">
    <property type="entry name" value="HTH_RamB"/>
</dbReference>
<dbReference type="RefSeq" id="WP_145148032.1">
    <property type="nucleotide sequence ID" value="NZ_VNIM01000006.1"/>
</dbReference>
<dbReference type="EMBL" id="VNIM01000006">
    <property type="protein sequence ID" value="TVV76876.1"/>
    <property type="molecule type" value="Genomic_DNA"/>
</dbReference>
<evidence type="ECO:0000313" key="7">
    <source>
        <dbReference type="Proteomes" id="UP000318681"/>
    </source>
</evidence>